<gene>
    <name evidence="6" type="ORF">AMURIS_01899</name>
</gene>
<dbReference type="EMBL" id="OFSM01000008">
    <property type="protein sequence ID" value="SOY29184.1"/>
    <property type="molecule type" value="Genomic_DNA"/>
</dbReference>
<dbReference type="GO" id="GO:0016987">
    <property type="term" value="F:sigma factor activity"/>
    <property type="evidence" value="ECO:0007669"/>
    <property type="project" value="UniProtKB-KW"/>
</dbReference>
<keyword evidence="1" id="KW-0805">Transcription regulation</keyword>
<dbReference type="GO" id="GO:0006352">
    <property type="term" value="P:DNA-templated transcription initiation"/>
    <property type="evidence" value="ECO:0007669"/>
    <property type="project" value="InterPro"/>
</dbReference>
<dbReference type="Gene3D" id="1.10.10.10">
    <property type="entry name" value="Winged helix-like DNA-binding domain superfamily/Winged helix DNA-binding domain"/>
    <property type="match status" value="1"/>
</dbReference>
<dbReference type="RefSeq" id="WP_103239289.1">
    <property type="nucleotide sequence ID" value="NZ_JANJZD010000007.1"/>
</dbReference>
<dbReference type="SUPFAM" id="SSF88659">
    <property type="entry name" value="Sigma3 and sigma4 domains of RNA polymerase sigma factors"/>
    <property type="match status" value="1"/>
</dbReference>
<dbReference type="GO" id="GO:0003677">
    <property type="term" value="F:DNA binding"/>
    <property type="evidence" value="ECO:0007669"/>
    <property type="project" value="UniProtKB-KW"/>
</dbReference>
<organism evidence="6 7">
    <name type="scientific">Acetatifactor muris</name>
    <dbReference type="NCBI Taxonomy" id="879566"/>
    <lineage>
        <taxon>Bacteria</taxon>
        <taxon>Bacillati</taxon>
        <taxon>Bacillota</taxon>
        <taxon>Clostridia</taxon>
        <taxon>Lachnospirales</taxon>
        <taxon>Lachnospiraceae</taxon>
        <taxon>Acetatifactor</taxon>
    </lineage>
</organism>
<keyword evidence="4" id="KW-0804">Transcription</keyword>
<keyword evidence="3" id="KW-0238">DNA-binding</keyword>
<evidence type="ECO:0000313" key="7">
    <source>
        <dbReference type="Proteomes" id="UP000236311"/>
    </source>
</evidence>
<dbReference type="InterPro" id="IPR013324">
    <property type="entry name" value="RNA_pol_sigma_r3/r4-like"/>
</dbReference>
<evidence type="ECO:0000256" key="4">
    <source>
        <dbReference type="ARBA" id="ARBA00023163"/>
    </source>
</evidence>
<keyword evidence="2" id="KW-0731">Sigma factor</keyword>
<accession>A0A2K4ZFF6</accession>
<dbReference type="Pfam" id="PF08281">
    <property type="entry name" value="Sigma70_r4_2"/>
    <property type="match status" value="1"/>
</dbReference>
<dbReference type="OrthoDB" id="9806818at2"/>
<feature type="domain" description="RNA polymerase sigma factor 70 region 4 type 2" evidence="5">
    <location>
        <begin position="82"/>
        <end position="125"/>
    </location>
</feature>
<evidence type="ECO:0000256" key="2">
    <source>
        <dbReference type="ARBA" id="ARBA00023082"/>
    </source>
</evidence>
<dbReference type="InterPro" id="IPR039425">
    <property type="entry name" value="RNA_pol_sigma-70-like"/>
</dbReference>
<dbReference type="Proteomes" id="UP000236311">
    <property type="component" value="Unassembled WGS sequence"/>
</dbReference>
<sequence>MNEPIRTQWEIRCAFNGFCKQALKREAMNAHRDTKRQQSREVTFSDLSPQEENQLYTYDKYFADDEAEQSFFIAGKEITAKLLAEALRSLPEEKREAVLLYYFFDMNESEIAKLCKISRSAVQYRRTSSFELLKRYLEEHAYDCTDWEQ</sequence>
<evidence type="ECO:0000313" key="6">
    <source>
        <dbReference type="EMBL" id="SOY29184.1"/>
    </source>
</evidence>
<dbReference type="InterPro" id="IPR013249">
    <property type="entry name" value="RNA_pol_sigma70_r4_t2"/>
</dbReference>
<evidence type="ECO:0000256" key="1">
    <source>
        <dbReference type="ARBA" id="ARBA00023015"/>
    </source>
</evidence>
<dbReference type="InterPro" id="IPR036388">
    <property type="entry name" value="WH-like_DNA-bd_sf"/>
</dbReference>
<protein>
    <submittedName>
        <fullName evidence="6">RNA polymerase sigma factor</fullName>
    </submittedName>
</protein>
<evidence type="ECO:0000256" key="3">
    <source>
        <dbReference type="ARBA" id="ARBA00023125"/>
    </source>
</evidence>
<proteinExistence type="predicted"/>
<name>A0A2K4ZFF6_9FIRM</name>
<keyword evidence="7" id="KW-1185">Reference proteome</keyword>
<evidence type="ECO:0000259" key="5">
    <source>
        <dbReference type="Pfam" id="PF08281"/>
    </source>
</evidence>
<reference evidence="6 7" key="1">
    <citation type="submission" date="2018-01" db="EMBL/GenBank/DDBJ databases">
        <authorList>
            <person name="Gaut B.S."/>
            <person name="Morton B.R."/>
            <person name="Clegg M.T."/>
            <person name="Duvall M.R."/>
        </authorList>
    </citation>
    <scope>NUCLEOTIDE SEQUENCE [LARGE SCALE GENOMIC DNA]</scope>
    <source>
        <strain evidence="6">GP69</strain>
    </source>
</reference>
<dbReference type="AlphaFoldDB" id="A0A2K4ZFF6"/>
<dbReference type="PANTHER" id="PTHR43133">
    <property type="entry name" value="RNA POLYMERASE ECF-TYPE SIGMA FACTO"/>
    <property type="match status" value="1"/>
</dbReference>
<dbReference type="PANTHER" id="PTHR43133:SF8">
    <property type="entry name" value="RNA POLYMERASE SIGMA FACTOR HI_1459-RELATED"/>
    <property type="match status" value="1"/>
</dbReference>